<dbReference type="Proteomes" id="UP000199119">
    <property type="component" value="Unassembled WGS sequence"/>
</dbReference>
<keyword evidence="1" id="KW-0472">Membrane</keyword>
<protein>
    <recommendedName>
        <fullName evidence="5">Integrating conjugative element membrane protein, PFL_4702 family</fullName>
    </recommendedName>
</protein>
<accession>A0A1I2HTW7</accession>
<name>A0A1I2HTW7_9BURK</name>
<proteinExistence type="predicted"/>
<keyword evidence="4" id="KW-1185">Reference proteome</keyword>
<dbReference type="STRING" id="1177982.SAMN04489711_1286"/>
<organism evidence="3 4">
    <name type="scientific">Paracidovorax wautersii</name>
    <dbReference type="NCBI Taxonomy" id="1177982"/>
    <lineage>
        <taxon>Bacteria</taxon>
        <taxon>Pseudomonadati</taxon>
        <taxon>Pseudomonadota</taxon>
        <taxon>Betaproteobacteria</taxon>
        <taxon>Burkholderiales</taxon>
        <taxon>Comamonadaceae</taxon>
        <taxon>Paracidovorax</taxon>
    </lineage>
</organism>
<evidence type="ECO:0000313" key="4">
    <source>
        <dbReference type="Proteomes" id="UP000199119"/>
    </source>
</evidence>
<dbReference type="AlphaFoldDB" id="A0A1I2HTW7"/>
<evidence type="ECO:0008006" key="5">
    <source>
        <dbReference type="Google" id="ProtNLM"/>
    </source>
</evidence>
<sequence>MTKAGKINNFARDAVARVLTTAMLVMSGAASAVEFTDRVNSAKAIDTKAMRDTGKNAADNFGFMIGIAAMVLGLVFFVWGIIWVAAAARSEGRKEAKPGWIMIIAGGALGGGMALFMWIVGAFTGAAG</sequence>
<evidence type="ECO:0000256" key="1">
    <source>
        <dbReference type="SAM" id="Phobius"/>
    </source>
</evidence>
<dbReference type="EMBL" id="FONX01000028">
    <property type="protein sequence ID" value="SFF31881.1"/>
    <property type="molecule type" value="Genomic_DNA"/>
</dbReference>
<feature type="transmembrane region" description="Helical" evidence="1">
    <location>
        <begin position="61"/>
        <end position="88"/>
    </location>
</feature>
<dbReference type="RefSeq" id="WP_092942474.1">
    <property type="nucleotide sequence ID" value="NZ_FONX01000028.1"/>
</dbReference>
<keyword evidence="1" id="KW-1133">Transmembrane helix</keyword>
<gene>
    <name evidence="3" type="ORF">SAMN04489711_1286</name>
</gene>
<evidence type="ECO:0000256" key="2">
    <source>
        <dbReference type="SAM" id="SignalP"/>
    </source>
</evidence>
<reference evidence="4" key="1">
    <citation type="submission" date="2016-10" db="EMBL/GenBank/DDBJ databases">
        <authorList>
            <person name="Varghese N."/>
            <person name="Submissions S."/>
        </authorList>
    </citation>
    <scope>NUCLEOTIDE SEQUENCE [LARGE SCALE GENOMIC DNA]</scope>
    <source>
        <strain evidence="4">DSM 27981</strain>
    </source>
</reference>
<feature type="signal peptide" evidence="2">
    <location>
        <begin position="1"/>
        <end position="32"/>
    </location>
</feature>
<feature type="transmembrane region" description="Helical" evidence="1">
    <location>
        <begin position="100"/>
        <end position="123"/>
    </location>
</feature>
<feature type="chain" id="PRO_5011509776" description="Integrating conjugative element membrane protein, PFL_4702 family" evidence="2">
    <location>
        <begin position="33"/>
        <end position="128"/>
    </location>
</feature>
<keyword evidence="1" id="KW-0812">Transmembrane</keyword>
<keyword evidence="2" id="KW-0732">Signal</keyword>
<evidence type="ECO:0000313" key="3">
    <source>
        <dbReference type="EMBL" id="SFF31881.1"/>
    </source>
</evidence>